<dbReference type="InterPro" id="IPR055152">
    <property type="entry name" value="Transketolase-like_C_2"/>
</dbReference>
<evidence type="ECO:0000256" key="4">
    <source>
        <dbReference type="ARBA" id="ARBA00023052"/>
    </source>
</evidence>
<evidence type="ECO:0000313" key="7">
    <source>
        <dbReference type="EMBL" id="QXM25659.1"/>
    </source>
</evidence>
<evidence type="ECO:0000313" key="8">
    <source>
        <dbReference type="Proteomes" id="UP000694001"/>
    </source>
</evidence>
<evidence type="ECO:0000256" key="1">
    <source>
        <dbReference type="ARBA" id="ARBA00022679"/>
    </source>
</evidence>
<dbReference type="EMBL" id="CP076448">
    <property type="protein sequence ID" value="QXM25659.1"/>
    <property type="molecule type" value="Genomic_DNA"/>
</dbReference>
<reference evidence="7" key="1">
    <citation type="submission" date="2021-06" db="EMBL/GenBank/DDBJ databases">
        <title>Elioraea tepida, sp. nov., a moderately thermophilic aerobic anoxygenic phototrophic bacterium isolated from an alkaline siliceous hot spring mat community in Yellowstone National Park, WY, USA.</title>
        <authorList>
            <person name="Saini M.K."/>
            <person name="Yoshida S."/>
            <person name="Sebastian A."/>
            <person name="Hirose S."/>
            <person name="Hara E."/>
            <person name="Tamaki H."/>
            <person name="Soulier N.T."/>
            <person name="Albert I."/>
            <person name="Hanada S."/>
            <person name="Bryant D.A."/>
            <person name="Tank M."/>
        </authorList>
    </citation>
    <scope>NUCLEOTIDE SEQUENCE</scope>
    <source>
        <strain evidence="7">MS-P2</strain>
    </source>
</reference>
<accession>A0A975YKE5</accession>
<dbReference type="PANTHER" id="PTHR43522:SF2">
    <property type="entry name" value="TRANSKETOLASE 1-RELATED"/>
    <property type="match status" value="1"/>
</dbReference>
<evidence type="ECO:0000256" key="3">
    <source>
        <dbReference type="ARBA" id="ARBA00022842"/>
    </source>
</evidence>
<dbReference type="AlphaFoldDB" id="A0A975YKE5"/>
<organism evidence="7 8">
    <name type="scientific">Elioraea tepida</name>
    <dbReference type="NCBI Taxonomy" id="2843330"/>
    <lineage>
        <taxon>Bacteria</taxon>
        <taxon>Pseudomonadati</taxon>
        <taxon>Pseudomonadota</taxon>
        <taxon>Alphaproteobacteria</taxon>
        <taxon>Acetobacterales</taxon>
        <taxon>Elioraeaceae</taxon>
        <taxon>Elioraea</taxon>
    </lineage>
</organism>
<dbReference type="GO" id="GO:0046872">
    <property type="term" value="F:metal ion binding"/>
    <property type="evidence" value="ECO:0007669"/>
    <property type="project" value="UniProtKB-KW"/>
</dbReference>
<dbReference type="GO" id="GO:0006098">
    <property type="term" value="P:pentose-phosphate shunt"/>
    <property type="evidence" value="ECO:0007669"/>
    <property type="project" value="TreeGrafter"/>
</dbReference>
<evidence type="ECO:0000256" key="5">
    <source>
        <dbReference type="ARBA" id="ARBA00049473"/>
    </source>
</evidence>
<keyword evidence="2" id="KW-0479">Metal-binding</keyword>
<gene>
    <name evidence="7" type="ORF">KO353_05480</name>
</gene>
<dbReference type="KEGG" id="elio:KO353_05480"/>
<dbReference type="GO" id="GO:0005829">
    <property type="term" value="C:cytosol"/>
    <property type="evidence" value="ECO:0007669"/>
    <property type="project" value="TreeGrafter"/>
</dbReference>
<name>A0A975YKE5_9PROT</name>
<dbReference type="InterPro" id="IPR033247">
    <property type="entry name" value="Transketolase_fam"/>
</dbReference>
<evidence type="ECO:0000256" key="2">
    <source>
        <dbReference type="ARBA" id="ARBA00022723"/>
    </source>
</evidence>
<dbReference type="GO" id="GO:0004802">
    <property type="term" value="F:transketolase activity"/>
    <property type="evidence" value="ECO:0007669"/>
    <property type="project" value="UniProtKB-EC"/>
</dbReference>
<dbReference type="InterPro" id="IPR005474">
    <property type="entry name" value="Transketolase_N"/>
</dbReference>
<feature type="domain" description="Transketolase-like pyrimidine-binding" evidence="6">
    <location>
        <begin position="349"/>
        <end position="520"/>
    </location>
</feature>
<proteinExistence type="predicted"/>
<dbReference type="CDD" id="cd07033">
    <property type="entry name" value="TPP_PYR_DXS_TK_like"/>
    <property type="match status" value="1"/>
</dbReference>
<keyword evidence="1" id="KW-0808">Transferase</keyword>
<dbReference type="Pfam" id="PF22613">
    <property type="entry name" value="Transketolase_C_1"/>
    <property type="match status" value="1"/>
</dbReference>
<keyword evidence="8" id="KW-1185">Reference proteome</keyword>
<dbReference type="CDD" id="cd02012">
    <property type="entry name" value="TPP_TK"/>
    <property type="match status" value="1"/>
</dbReference>
<dbReference type="InterPro" id="IPR005475">
    <property type="entry name" value="Transketolase-like_Pyr-bd"/>
</dbReference>
<protein>
    <submittedName>
        <fullName evidence="7">Transketolase</fullName>
    </submittedName>
</protein>
<comment type="catalytic activity">
    <reaction evidence="5">
        <text>D-sedoheptulose 7-phosphate + D-glyceraldehyde 3-phosphate = aldehydo-D-ribose 5-phosphate + D-xylulose 5-phosphate</text>
        <dbReference type="Rhea" id="RHEA:10508"/>
        <dbReference type="ChEBI" id="CHEBI:57483"/>
        <dbReference type="ChEBI" id="CHEBI:57737"/>
        <dbReference type="ChEBI" id="CHEBI:58273"/>
        <dbReference type="ChEBI" id="CHEBI:59776"/>
        <dbReference type="EC" id="2.2.1.1"/>
    </reaction>
</comment>
<dbReference type="PANTHER" id="PTHR43522">
    <property type="entry name" value="TRANSKETOLASE"/>
    <property type="match status" value="1"/>
</dbReference>
<keyword evidence="3" id="KW-0460">Magnesium</keyword>
<dbReference type="Proteomes" id="UP000694001">
    <property type="component" value="Chromosome"/>
</dbReference>
<dbReference type="Pfam" id="PF02779">
    <property type="entry name" value="Transket_pyr"/>
    <property type="match status" value="1"/>
</dbReference>
<evidence type="ECO:0000259" key="6">
    <source>
        <dbReference type="SMART" id="SM00861"/>
    </source>
</evidence>
<sequence>MSNVDQRRMADAIRVLTIDACERVGEGHWGTPLGAAEIATALFTRHLRFCPSDPTWFDRDRFVLSNGHGSMLLYALLYLTGYARVPIEAIRTFREIGSVCQGHPEREPEAGIEITTGMLGQGIANATGMAVAEAYLNHLLGPELVDHRTYALVGDGCLQEGIAHEAISLAGHLRLGKLTWIWDDNQIQDDGAVGQSISEDLEARFRAADWHVQRVDGHDIEAVAAAIEAAKHDPRPSLIACRTTIGRGVPGLEGTRYAHAGRLTRENTDAARARLGWPHPPFEIPEDVLSAWRMAGARGEAAHAAWAARVAALPPERRALLDRLREGRLPEGWRDTLRTFAREAAGRREFGIAFSGEIVDRLAGVIPELLSGAPDLEAATKHKRSLSAFTAEDRGGRYIHWGVREHLMGAMLNGMVAHGGVVPVGVTYLVFADYERPTFRLAAMMGLPTLFVFSHDSIGIGRNGPTHQPVEILASLRAIPNMLVFRPADGVEAAEAWELALANRDGPSCLVFPRQMLGPVRSRESAGENLTARGAYVLAEAEGGERRATILATGTEVAIALAARAELERQGVPTAVVSMPCWELFERQDEAWRKAVLGEGSVRVAVEAAVRFGWDRYIGPDGGFVGMSGFGTSGAEEELYRHFGITPEAVVREVLARLDPGG</sequence>
<keyword evidence="4" id="KW-0786">Thiamine pyrophosphate</keyword>
<dbReference type="RefSeq" id="WP_218286715.1">
    <property type="nucleotide sequence ID" value="NZ_CP076448.1"/>
</dbReference>
<dbReference type="SMART" id="SM00861">
    <property type="entry name" value="Transket_pyr"/>
    <property type="match status" value="1"/>
</dbReference>
<dbReference type="Pfam" id="PF00456">
    <property type="entry name" value="Transketolase_N"/>
    <property type="match status" value="1"/>
</dbReference>